<dbReference type="PROSITE" id="PS51393">
    <property type="entry name" value="LIPOXYGENASE_3"/>
    <property type="match status" value="1"/>
</dbReference>
<evidence type="ECO:0008006" key="16">
    <source>
        <dbReference type="Google" id="ProtNLM"/>
    </source>
</evidence>
<dbReference type="Pfam" id="PF01477">
    <property type="entry name" value="PLAT"/>
    <property type="match status" value="1"/>
</dbReference>
<evidence type="ECO:0000313" key="15">
    <source>
        <dbReference type="Proteomes" id="UP000290289"/>
    </source>
</evidence>
<keyword evidence="5" id="KW-0276">Fatty acid metabolism</keyword>
<evidence type="ECO:0000256" key="11">
    <source>
        <dbReference type="SAM" id="MobiDB-lite"/>
    </source>
</evidence>
<evidence type="ECO:0000256" key="6">
    <source>
        <dbReference type="ARBA" id="ARBA00022964"/>
    </source>
</evidence>
<keyword evidence="9" id="KW-0275">Fatty acid biosynthesis</keyword>
<gene>
    <name evidence="14" type="ORF">DVH24_015194</name>
</gene>
<dbReference type="InterPro" id="IPR013819">
    <property type="entry name" value="LipOase_C"/>
</dbReference>
<name>A0A498K7G9_MALDO</name>
<dbReference type="Gene3D" id="2.60.60.20">
    <property type="entry name" value="PLAT/LH2 domain"/>
    <property type="match status" value="1"/>
</dbReference>
<dbReference type="InterPro" id="IPR000907">
    <property type="entry name" value="LipOase"/>
</dbReference>
<dbReference type="CDD" id="cd01751">
    <property type="entry name" value="PLAT_LH2"/>
    <property type="match status" value="1"/>
</dbReference>
<dbReference type="SUPFAM" id="SSF48484">
    <property type="entry name" value="Lipoxigenase"/>
    <property type="match status" value="1"/>
</dbReference>
<evidence type="ECO:0000256" key="9">
    <source>
        <dbReference type="ARBA" id="ARBA00023160"/>
    </source>
</evidence>
<dbReference type="GO" id="GO:0031408">
    <property type="term" value="P:oxylipin biosynthetic process"/>
    <property type="evidence" value="ECO:0007669"/>
    <property type="project" value="UniProtKB-KW"/>
</dbReference>
<dbReference type="STRING" id="3750.A0A498K7G9"/>
<evidence type="ECO:0000259" key="12">
    <source>
        <dbReference type="PROSITE" id="PS50095"/>
    </source>
</evidence>
<dbReference type="GO" id="GO:0046872">
    <property type="term" value="F:metal ion binding"/>
    <property type="evidence" value="ECO:0007669"/>
    <property type="project" value="UniProtKB-KW"/>
</dbReference>
<feature type="region of interest" description="Disordered" evidence="11">
    <location>
        <begin position="238"/>
        <end position="260"/>
    </location>
</feature>
<dbReference type="EMBL" id="RDQH01000330">
    <property type="protein sequence ID" value="RXI01845.1"/>
    <property type="molecule type" value="Genomic_DNA"/>
</dbReference>
<dbReference type="PROSITE" id="PS50095">
    <property type="entry name" value="PLAT"/>
    <property type="match status" value="1"/>
</dbReference>
<dbReference type="Proteomes" id="UP000290289">
    <property type="component" value="Chromosome 4"/>
</dbReference>
<organism evidence="14 15">
    <name type="scientific">Malus domestica</name>
    <name type="common">Apple</name>
    <name type="synonym">Pyrus malus</name>
    <dbReference type="NCBI Taxonomy" id="3750"/>
    <lineage>
        <taxon>Eukaryota</taxon>
        <taxon>Viridiplantae</taxon>
        <taxon>Streptophyta</taxon>
        <taxon>Embryophyta</taxon>
        <taxon>Tracheophyta</taxon>
        <taxon>Spermatophyta</taxon>
        <taxon>Magnoliopsida</taxon>
        <taxon>eudicotyledons</taxon>
        <taxon>Gunneridae</taxon>
        <taxon>Pentapetalae</taxon>
        <taxon>rosids</taxon>
        <taxon>fabids</taxon>
        <taxon>Rosales</taxon>
        <taxon>Rosaceae</taxon>
        <taxon>Amygdaloideae</taxon>
        <taxon>Maleae</taxon>
        <taxon>Malus</taxon>
    </lineage>
</organism>
<dbReference type="Gene3D" id="4.10.375.10">
    <property type="entry name" value="Lipoxygenase-1, Domain 2"/>
    <property type="match status" value="1"/>
</dbReference>
<evidence type="ECO:0000256" key="2">
    <source>
        <dbReference type="ARBA" id="ARBA00022516"/>
    </source>
</evidence>
<feature type="domain" description="Lipoxygenase" evidence="13">
    <location>
        <begin position="180"/>
        <end position="260"/>
    </location>
</feature>
<evidence type="ECO:0000256" key="3">
    <source>
        <dbReference type="ARBA" id="ARBA00022723"/>
    </source>
</evidence>
<dbReference type="InterPro" id="IPR036226">
    <property type="entry name" value="LipOase_C_sf"/>
</dbReference>
<dbReference type="InterPro" id="IPR036392">
    <property type="entry name" value="PLAT/LH2_dom_sf"/>
</dbReference>
<sequence length="260" mass="29556">MLQNIVEKLTGHQQNENHGKINGTVVLMKKNVLDFNDFNASVLDRVHELVGQRVSLQLISAVHADDSGEFIFSLQDYTVSVHENGLKGKLGQPAYLEDWITTITPLTAGESAFKVTFDYEEEVGVPGAFLIKNNHHSEFFLKTVTLENVPGEGRVHFVCNSWVYPTEKYTKDRVFFVNKTYLPSETPLPLRKYIEEELVHLRGDGKGELQEWERVYDYAYYNDLGKPDKGAKYVRPILGGSSEYPYPRRGRTGRPPTKTG</sequence>
<dbReference type="PRINTS" id="PR00468">
    <property type="entry name" value="PLTLPOXGNASE"/>
</dbReference>
<proteinExistence type="inferred from homology"/>
<keyword evidence="8" id="KW-0443">Lipid metabolism</keyword>
<evidence type="ECO:0000313" key="14">
    <source>
        <dbReference type="EMBL" id="RXI01845.1"/>
    </source>
</evidence>
<dbReference type="Pfam" id="PF00305">
    <property type="entry name" value="Lipoxygenase"/>
    <property type="match status" value="1"/>
</dbReference>
<keyword evidence="2" id="KW-0444">Lipid biosynthesis</keyword>
<reference evidence="14 15" key="1">
    <citation type="submission" date="2018-10" db="EMBL/GenBank/DDBJ databases">
        <title>A high-quality apple genome assembly.</title>
        <authorList>
            <person name="Hu J."/>
        </authorList>
    </citation>
    <scope>NUCLEOTIDE SEQUENCE [LARGE SCALE GENOMIC DNA]</scope>
    <source>
        <strain evidence="15">cv. HFTH1</strain>
        <tissue evidence="14">Young leaf</tissue>
    </source>
</reference>
<dbReference type="InterPro" id="IPR001246">
    <property type="entry name" value="LipOase_plant"/>
</dbReference>
<evidence type="ECO:0000256" key="8">
    <source>
        <dbReference type="ARBA" id="ARBA00023098"/>
    </source>
</evidence>
<dbReference type="AlphaFoldDB" id="A0A498K7G9"/>
<evidence type="ECO:0000256" key="7">
    <source>
        <dbReference type="ARBA" id="ARBA00023002"/>
    </source>
</evidence>
<keyword evidence="7" id="KW-0560">Oxidoreductase</keyword>
<keyword evidence="3" id="KW-0479">Metal-binding</keyword>
<comment type="caution">
    <text evidence="14">The sequence shown here is derived from an EMBL/GenBank/DDBJ whole genome shotgun (WGS) entry which is preliminary data.</text>
</comment>
<dbReference type="SMART" id="SM00308">
    <property type="entry name" value="LH2"/>
    <property type="match status" value="1"/>
</dbReference>
<evidence type="ECO:0000256" key="5">
    <source>
        <dbReference type="ARBA" id="ARBA00022832"/>
    </source>
</evidence>
<keyword evidence="4" id="KW-0925">Oxylipin biosynthesis</keyword>
<dbReference type="GO" id="GO:0006633">
    <property type="term" value="P:fatty acid biosynthetic process"/>
    <property type="evidence" value="ECO:0007669"/>
    <property type="project" value="UniProtKB-KW"/>
</dbReference>
<dbReference type="InterPro" id="IPR001024">
    <property type="entry name" value="PLAT/LH2_dom"/>
</dbReference>
<dbReference type="GO" id="GO:0034440">
    <property type="term" value="P:lipid oxidation"/>
    <property type="evidence" value="ECO:0007669"/>
    <property type="project" value="InterPro"/>
</dbReference>
<evidence type="ECO:0000256" key="1">
    <source>
        <dbReference type="ARBA" id="ARBA00009419"/>
    </source>
</evidence>
<keyword evidence="15" id="KW-1185">Reference proteome</keyword>
<accession>A0A498K7G9</accession>
<protein>
    <recommendedName>
        <fullName evidence="16">PLAT domain-containing protein</fullName>
    </recommendedName>
</protein>
<feature type="domain" description="PLAT" evidence="12">
    <location>
        <begin position="56"/>
        <end position="177"/>
    </location>
</feature>
<dbReference type="GO" id="GO:0016702">
    <property type="term" value="F:oxidoreductase activity, acting on single donors with incorporation of molecular oxygen, incorporation of two atoms of oxygen"/>
    <property type="evidence" value="ECO:0007669"/>
    <property type="project" value="InterPro"/>
</dbReference>
<dbReference type="SUPFAM" id="SSF49723">
    <property type="entry name" value="Lipase/lipooxygenase domain (PLAT/LH2 domain)"/>
    <property type="match status" value="1"/>
</dbReference>
<comment type="similarity">
    <text evidence="1">Belongs to the lipoxygenase family.</text>
</comment>
<comment type="caution">
    <text evidence="10">Lacks conserved residue(s) required for the propagation of feature annotation.</text>
</comment>
<evidence type="ECO:0000256" key="4">
    <source>
        <dbReference type="ARBA" id="ARBA00022767"/>
    </source>
</evidence>
<evidence type="ECO:0000259" key="13">
    <source>
        <dbReference type="PROSITE" id="PS51393"/>
    </source>
</evidence>
<dbReference type="InterPro" id="IPR042057">
    <property type="entry name" value="Lipoxy_PLAT/LH2"/>
</dbReference>
<dbReference type="PANTHER" id="PTHR11771">
    <property type="entry name" value="LIPOXYGENASE"/>
    <property type="match status" value="1"/>
</dbReference>
<keyword evidence="6" id="KW-0223">Dioxygenase</keyword>
<evidence type="ECO:0000256" key="10">
    <source>
        <dbReference type="PROSITE-ProRule" id="PRU00152"/>
    </source>
</evidence>